<sequence length="139" mass="16056">MQILSTLFDSAKSYFHLQAKMKHQIVSIQLQIVPERSDSCRQGWILTALVRWRRAMSNTNERGRKNPTDDALWDIIKTCLVDKFRTAASNNKRTAVIETGRQRPLVGFCARMSTGNVDWLVSWTQQCLLQTPRRSLSFL</sequence>
<comment type="caution">
    <text evidence="1">The sequence shown here is derived from an EMBL/GenBank/DDBJ whole genome shotgun (WGS) entry which is preliminary data.</text>
</comment>
<evidence type="ECO:0000313" key="1">
    <source>
        <dbReference type="EMBL" id="KRX45830.1"/>
    </source>
</evidence>
<proteinExistence type="predicted"/>
<organism evidence="1 2">
    <name type="scientific">Trichinella murrelli</name>
    <dbReference type="NCBI Taxonomy" id="144512"/>
    <lineage>
        <taxon>Eukaryota</taxon>
        <taxon>Metazoa</taxon>
        <taxon>Ecdysozoa</taxon>
        <taxon>Nematoda</taxon>
        <taxon>Enoplea</taxon>
        <taxon>Dorylaimia</taxon>
        <taxon>Trichinellida</taxon>
        <taxon>Trichinellidae</taxon>
        <taxon>Trichinella</taxon>
    </lineage>
</organism>
<dbReference type="EMBL" id="JYDJ01000068">
    <property type="protein sequence ID" value="KRX45830.1"/>
    <property type="molecule type" value="Genomic_DNA"/>
</dbReference>
<dbReference type="AlphaFoldDB" id="A0A0V0U3I9"/>
<dbReference type="Proteomes" id="UP000055048">
    <property type="component" value="Unassembled WGS sequence"/>
</dbReference>
<dbReference type="OrthoDB" id="10271219at2759"/>
<keyword evidence="2" id="KW-1185">Reference proteome</keyword>
<accession>A0A0V0U3I9</accession>
<reference evidence="1 2" key="1">
    <citation type="submission" date="2015-01" db="EMBL/GenBank/DDBJ databases">
        <title>Evolution of Trichinella species and genotypes.</title>
        <authorList>
            <person name="Korhonen P.K."/>
            <person name="Edoardo P."/>
            <person name="Giuseppe L.R."/>
            <person name="Gasser R.B."/>
        </authorList>
    </citation>
    <scope>NUCLEOTIDE SEQUENCE [LARGE SCALE GENOMIC DNA]</scope>
    <source>
        <strain evidence="1">ISS417</strain>
    </source>
</reference>
<evidence type="ECO:0000313" key="2">
    <source>
        <dbReference type="Proteomes" id="UP000055048"/>
    </source>
</evidence>
<name>A0A0V0U3I9_9BILA</name>
<gene>
    <name evidence="1" type="ORF">T05_4176</name>
</gene>
<protein>
    <submittedName>
        <fullName evidence="1">Uncharacterized protein</fullName>
    </submittedName>
</protein>